<dbReference type="VEuPathDB" id="FungiDB:CJI97_004744"/>
<dbReference type="SMART" id="SM00485">
    <property type="entry name" value="XPGN"/>
    <property type="match status" value="1"/>
</dbReference>
<dbReference type="VEuPathDB" id="FungiDB:CJI96_0004444"/>
<accession>A0A0L0NZZ5</accession>
<dbReference type="VEuPathDB" id="FungiDB:QG37_03742"/>
<dbReference type="Pfam" id="PF00752">
    <property type="entry name" value="XPG_N"/>
    <property type="match status" value="1"/>
</dbReference>
<keyword evidence="1" id="KW-0810">Translation regulation</keyword>
<evidence type="ECO:0000313" key="5">
    <source>
        <dbReference type="Proteomes" id="UP000037122"/>
    </source>
</evidence>
<dbReference type="PANTHER" id="PTHR11081:SF32">
    <property type="entry name" value="POST-TRANSCRIPTIONAL REGULATOR MKT1"/>
    <property type="match status" value="1"/>
</dbReference>
<dbReference type="Pfam" id="PF12246">
    <property type="entry name" value="MKT1_C"/>
    <property type="match status" value="1"/>
</dbReference>
<comment type="caution">
    <text evidence="4">The sequence shown here is derived from an EMBL/GenBank/DDBJ whole genome shotgun (WGS) entry which is preliminary data.</text>
</comment>
<sequence length="792" mass="90966">MPITSLESFLFERKLVSVSPVEILRNSTLGIDVEHYLGRIYTFKKEQLLFGIGGVPVSLKAYIESDLKVFKEYNIRPLFIIPGLPIRRNEVSRNELSDSEKHRETTWSRLLSKLANTTGTSPMHFNESFRLHNDLISSRPMVNDLIKYFIELGIDFIVCPSDPSHQLSYLYQTDIVDCIYGSTDLLLTKIDRFILGMEFLSKDFRYVEKKKVLSELNLTEREFVDISIIVGCSAQPLTFSSLPPLPKQNQVTQFQQMTHFKYALELMYQYKTFHNESNLIAYVSSLNDEELMNLYLKGNAAVKYMPVMNTDGKVELYISSLGESRRFETYEGFQDDLEQSDSDTKEAKLSIPADIHDAISQRLPSEMYFYVSIGLLPSEILESIAFNVLNVRPPLEGGPCENFKTLVSSKFVNNVLDSHFNLVTQLLARYYQVKRIPVSFWYSTETQVLNSRMSPPMAMRLSSKLLKKCREHFLLARFGQDMSLVIDASRVDEAVELVHVGDIIATSVWRALSLLDHAKPGLEFTPYVINTLQELTMVHPELKGDELENLVILALVVRLGCYDLFTIDKGYQSVPENFKVDKKTTGFTENDEALFISIIARVCSLQKLRINPINYQGPISRSLLGFRTIHEYLRRMLGNSIRVCTVDLITRLSNLKTLFQNREEWYALVNQLPFYSSANNTLLGVMTEIYLDGCSKFSRIGHDDEESRTMSLNHLLEEVMQQSNHSYNINLASNNSVNTTQMISDLRCAMRFWKYFVSTVKISCRRDVDFIDKTALEVIQMCDEFVDRFSLS</sequence>
<reference evidence="5" key="1">
    <citation type="journal article" date="2015" name="BMC Genomics">
        <title>Draft genome of a commonly misdiagnosed multidrug resistant pathogen Candida auris.</title>
        <authorList>
            <person name="Chatterjee S."/>
            <person name="Alampalli S.V."/>
            <person name="Nageshan R.K."/>
            <person name="Chettiar S.T."/>
            <person name="Joshi S."/>
            <person name="Tatu U.S."/>
        </authorList>
    </citation>
    <scope>NUCLEOTIDE SEQUENCE [LARGE SCALE GENOMIC DNA]</scope>
    <source>
        <strain evidence="5">6684</strain>
    </source>
</reference>
<dbReference type="VEuPathDB" id="FungiDB:CJJ09_004721"/>
<dbReference type="VEuPathDB" id="FungiDB:B9J08_004707"/>
<dbReference type="Pfam" id="PF12247">
    <property type="entry name" value="MKT1_N"/>
    <property type="match status" value="1"/>
</dbReference>
<comment type="similarity">
    <text evidence="2">Belongs to the XPG/RAD2 endonuclease family.</text>
</comment>
<evidence type="ECO:0000313" key="4">
    <source>
        <dbReference type="EMBL" id="KND99588.1"/>
    </source>
</evidence>
<dbReference type="PANTHER" id="PTHR11081">
    <property type="entry name" value="FLAP ENDONUCLEASE FAMILY MEMBER"/>
    <property type="match status" value="1"/>
</dbReference>
<protein>
    <recommendedName>
        <fullName evidence="3">XPG N-terminal domain-containing protein</fullName>
    </recommendedName>
</protein>
<dbReference type="InterPro" id="IPR022040">
    <property type="entry name" value="MKT1_N"/>
</dbReference>
<dbReference type="SUPFAM" id="SSF88723">
    <property type="entry name" value="PIN domain-like"/>
    <property type="match status" value="1"/>
</dbReference>
<dbReference type="InterPro" id="IPR022039">
    <property type="entry name" value="MKT1_C"/>
</dbReference>
<dbReference type="InterPro" id="IPR006084">
    <property type="entry name" value="XPG/Rad2"/>
</dbReference>
<gene>
    <name evidence="4" type="ORF">QG37_03742</name>
</gene>
<organism evidence="4 5">
    <name type="scientific">Candidozyma auris</name>
    <name type="common">Yeast</name>
    <name type="synonym">Candida auris</name>
    <dbReference type="NCBI Taxonomy" id="498019"/>
    <lineage>
        <taxon>Eukaryota</taxon>
        <taxon>Fungi</taxon>
        <taxon>Dikarya</taxon>
        <taxon>Ascomycota</taxon>
        <taxon>Saccharomycotina</taxon>
        <taxon>Pichiomycetes</taxon>
        <taxon>Metschnikowiaceae</taxon>
        <taxon>Candidozyma</taxon>
    </lineage>
</organism>
<dbReference type="GO" id="GO:0004518">
    <property type="term" value="F:nuclease activity"/>
    <property type="evidence" value="ECO:0007669"/>
    <property type="project" value="InterPro"/>
</dbReference>
<dbReference type="InterPro" id="IPR029060">
    <property type="entry name" value="PIN-like_dom_sf"/>
</dbReference>
<evidence type="ECO:0000256" key="2">
    <source>
        <dbReference type="ARBA" id="ARBA00024023"/>
    </source>
</evidence>
<dbReference type="CDD" id="cd09858">
    <property type="entry name" value="PIN_MKT1"/>
    <property type="match status" value="1"/>
</dbReference>
<dbReference type="GO" id="GO:0003730">
    <property type="term" value="F:mRNA 3'-UTR binding"/>
    <property type="evidence" value="ECO:0007669"/>
    <property type="project" value="TreeGrafter"/>
</dbReference>
<evidence type="ECO:0000256" key="1">
    <source>
        <dbReference type="ARBA" id="ARBA00022845"/>
    </source>
</evidence>
<dbReference type="AlphaFoldDB" id="A0A0L0NZZ5"/>
<dbReference type="InterPro" id="IPR006085">
    <property type="entry name" value="XPG_DNA_repair_N"/>
</dbReference>
<dbReference type="GO" id="GO:0006417">
    <property type="term" value="P:regulation of translation"/>
    <property type="evidence" value="ECO:0007669"/>
    <property type="project" value="UniProtKB-KW"/>
</dbReference>
<dbReference type="Gene3D" id="3.40.50.1010">
    <property type="entry name" value="5'-nuclease"/>
    <property type="match status" value="1"/>
</dbReference>
<dbReference type="Proteomes" id="UP000037122">
    <property type="component" value="Unassembled WGS sequence"/>
</dbReference>
<proteinExistence type="inferred from homology"/>
<dbReference type="EMBL" id="LGST01000023">
    <property type="protein sequence ID" value="KND99588.1"/>
    <property type="molecule type" value="Genomic_DNA"/>
</dbReference>
<name>A0A0L0NZZ5_CANAR</name>
<evidence type="ECO:0000259" key="3">
    <source>
        <dbReference type="SMART" id="SM00485"/>
    </source>
</evidence>
<feature type="domain" description="XPG N-terminal" evidence="3">
    <location>
        <begin position="1"/>
        <end position="100"/>
    </location>
</feature>
<dbReference type="VEuPathDB" id="FungiDB:CJJ07_001558"/>